<name>A0AAW1UZ11_9CUCU</name>
<dbReference type="EMBL" id="JARQZJ010000100">
    <property type="protein sequence ID" value="KAK9886410.1"/>
    <property type="molecule type" value="Genomic_DNA"/>
</dbReference>
<reference evidence="3 4" key="1">
    <citation type="submission" date="2023-03" db="EMBL/GenBank/DDBJ databases">
        <title>Genome insight into feeding habits of ladybird beetles.</title>
        <authorList>
            <person name="Li H.-S."/>
            <person name="Huang Y.-H."/>
            <person name="Pang H."/>
        </authorList>
    </citation>
    <scope>NUCLEOTIDE SEQUENCE [LARGE SCALE GENOMIC DNA]</scope>
    <source>
        <strain evidence="3">SYSU_2023b</strain>
        <tissue evidence="3">Whole body</tissue>
    </source>
</reference>
<keyword evidence="1" id="KW-0863">Zinc-finger</keyword>
<organism evidence="3 4">
    <name type="scientific">Henosepilachna vigintioctopunctata</name>
    <dbReference type="NCBI Taxonomy" id="420089"/>
    <lineage>
        <taxon>Eukaryota</taxon>
        <taxon>Metazoa</taxon>
        <taxon>Ecdysozoa</taxon>
        <taxon>Arthropoda</taxon>
        <taxon>Hexapoda</taxon>
        <taxon>Insecta</taxon>
        <taxon>Pterygota</taxon>
        <taxon>Neoptera</taxon>
        <taxon>Endopterygota</taxon>
        <taxon>Coleoptera</taxon>
        <taxon>Polyphaga</taxon>
        <taxon>Cucujiformia</taxon>
        <taxon>Coccinelloidea</taxon>
        <taxon>Coccinellidae</taxon>
        <taxon>Epilachninae</taxon>
        <taxon>Epilachnini</taxon>
        <taxon>Henosepilachna</taxon>
    </lineage>
</organism>
<evidence type="ECO:0000259" key="2">
    <source>
        <dbReference type="PROSITE" id="PS50966"/>
    </source>
</evidence>
<accession>A0AAW1UZ11</accession>
<sequence>MNETFSFVMPLAFECLREAVQYYRIHQKFTEDHLDSLFDFYGNIFEGAIELLENYKITQYQTEDGLSKVYKVGNKKEQYTVYENINFCYCPVFRYQVLELHNCLTCKHILAVTVADAMGIVIKEIVTPSQMVEFLNGQLNHIIE</sequence>
<dbReference type="Proteomes" id="UP001431783">
    <property type="component" value="Unassembled WGS sequence"/>
</dbReference>
<evidence type="ECO:0000313" key="4">
    <source>
        <dbReference type="Proteomes" id="UP001431783"/>
    </source>
</evidence>
<dbReference type="GO" id="GO:0008270">
    <property type="term" value="F:zinc ion binding"/>
    <property type="evidence" value="ECO:0007669"/>
    <property type="project" value="UniProtKB-KW"/>
</dbReference>
<keyword evidence="4" id="KW-1185">Reference proteome</keyword>
<gene>
    <name evidence="3" type="ORF">WA026_016689</name>
</gene>
<dbReference type="PROSITE" id="PS50966">
    <property type="entry name" value="ZF_SWIM"/>
    <property type="match status" value="1"/>
</dbReference>
<keyword evidence="1" id="KW-0862">Zinc</keyword>
<dbReference type="PANTHER" id="PTHR28498">
    <property type="entry name" value="ZINC FINGER SWIM DOMAIN-CONTAINING PROTEIN 7"/>
    <property type="match status" value="1"/>
</dbReference>
<protein>
    <recommendedName>
        <fullName evidence="2">SWIM-type domain-containing protein</fullName>
    </recommendedName>
</protein>
<evidence type="ECO:0000313" key="3">
    <source>
        <dbReference type="EMBL" id="KAK9886410.1"/>
    </source>
</evidence>
<keyword evidence="1" id="KW-0479">Metal-binding</keyword>
<dbReference type="PANTHER" id="PTHR28498:SF1">
    <property type="entry name" value="ZINC FINGER SWIM DOMAIN-CONTAINING PROTEIN 7"/>
    <property type="match status" value="1"/>
</dbReference>
<evidence type="ECO:0000256" key="1">
    <source>
        <dbReference type="PROSITE-ProRule" id="PRU00325"/>
    </source>
</evidence>
<proteinExistence type="predicted"/>
<comment type="caution">
    <text evidence="3">The sequence shown here is derived from an EMBL/GenBank/DDBJ whole genome shotgun (WGS) entry which is preliminary data.</text>
</comment>
<dbReference type="InterPro" id="IPR007527">
    <property type="entry name" value="Znf_SWIM"/>
</dbReference>
<feature type="domain" description="SWIM-type" evidence="2">
    <location>
        <begin position="79"/>
        <end position="117"/>
    </location>
</feature>
<dbReference type="AlphaFoldDB" id="A0AAW1UZ11"/>
<dbReference type="GO" id="GO:0097196">
    <property type="term" value="C:Shu complex"/>
    <property type="evidence" value="ECO:0007669"/>
    <property type="project" value="TreeGrafter"/>
</dbReference>
<dbReference type="GO" id="GO:0000724">
    <property type="term" value="P:double-strand break repair via homologous recombination"/>
    <property type="evidence" value="ECO:0007669"/>
    <property type="project" value="TreeGrafter"/>
</dbReference>